<evidence type="ECO:0000313" key="1">
    <source>
        <dbReference type="EMBL" id="KAL0312872.1"/>
    </source>
</evidence>
<dbReference type="InterPro" id="IPR050951">
    <property type="entry name" value="Retrovirus_Pol_polyprotein"/>
</dbReference>
<dbReference type="Gene3D" id="3.30.70.270">
    <property type="match status" value="2"/>
</dbReference>
<name>A0AAW2L0S7_SESRA</name>
<gene>
    <name evidence="1" type="ORF">Sradi_5686500</name>
</gene>
<sequence length="122" mass="14366">MPHERFSGVFSSVKKYGVKLNPQKCTFEVERGKFLGYLVTQREIEANRDKIIAIQQMKEPRTIKEVQQATLHRFISRAADRGLPFFKILRNTKNFQWTEECGQAFMELKSYLERPPLLSKLE</sequence>
<dbReference type="AlphaFoldDB" id="A0AAW2L0S7"/>
<dbReference type="InterPro" id="IPR043128">
    <property type="entry name" value="Rev_trsase/Diguanyl_cyclase"/>
</dbReference>
<proteinExistence type="predicted"/>
<comment type="caution">
    <text evidence="1">The sequence shown here is derived from an EMBL/GenBank/DDBJ whole genome shotgun (WGS) entry which is preliminary data.</text>
</comment>
<dbReference type="InterPro" id="IPR043502">
    <property type="entry name" value="DNA/RNA_pol_sf"/>
</dbReference>
<reference evidence="1" key="1">
    <citation type="submission" date="2020-06" db="EMBL/GenBank/DDBJ databases">
        <authorList>
            <person name="Li T."/>
            <person name="Hu X."/>
            <person name="Zhang T."/>
            <person name="Song X."/>
            <person name="Zhang H."/>
            <person name="Dai N."/>
            <person name="Sheng W."/>
            <person name="Hou X."/>
            <person name="Wei L."/>
        </authorList>
    </citation>
    <scope>NUCLEOTIDE SEQUENCE</scope>
    <source>
        <strain evidence="1">G02</strain>
        <tissue evidence="1">Leaf</tissue>
    </source>
</reference>
<accession>A0AAW2L0S7</accession>
<dbReference type="SUPFAM" id="SSF56672">
    <property type="entry name" value="DNA/RNA polymerases"/>
    <property type="match status" value="1"/>
</dbReference>
<dbReference type="PANTHER" id="PTHR37984:SF5">
    <property type="entry name" value="PROTEIN NYNRIN-LIKE"/>
    <property type="match status" value="1"/>
</dbReference>
<dbReference type="PANTHER" id="PTHR37984">
    <property type="entry name" value="PROTEIN CBG26694"/>
    <property type="match status" value="1"/>
</dbReference>
<dbReference type="EMBL" id="JACGWJ010000026">
    <property type="protein sequence ID" value="KAL0312872.1"/>
    <property type="molecule type" value="Genomic_DNA"/>
</dbReference>
<reference evidence="1" key="2">
    <citation type="journal article" date="2024" name="Plant">
        <title>Genomic evolution and insights into agronomic trait innovations of Sesamum species.</title>
        <authorList>
            <person name="Miao H."/>
            <person name="Wang L."/>
            <person name="Qu L."/>
            <person name="Liu H."/>
            <person name="Sun Y."/>
            <person name="Le M."/>
            <person name="Wang Q."/>
            <person name="Wei S."/>
            <person name="Zheng Y."/>
            <person name="Lin W."/>
            <person name="Duan Y."/>
            <person name="Cao H."/>
            <person name="Xiong S."/>
            <person name="Wang X."/>
            <person name="Wei L."/>
            <person name="Li C."/>
            <person name="Ma Q."/>
            <person name="Ju M."/>
            <person name="Zhao R."/>
            <person name="Li G."/>
            <person name="Mu C."/>
            <person name="Tian Q."/>
            <person name="Mei H."/>
            <person name="Zhang T."/>
            <person name="Gao T."/>
            <person name="Zhang H."/>
        </authorList>
    </citation>
    <scope>NUCLEOTIDE SEQUENCE</scope>
    <source>
        <strain evidence="1">G02</strain>
    </source>
</reference>
<organism evidence="1">
    <name type="scientific">Sesamum radiatum</name>
    <name type="common">Black benniseed</name>
    <dbReference type="NCBI Taxonomy" id="300843"/>
    <lineage>
        <taxon>Eukaryota</taxon>
        <taxon>Viridiplantae</taxon>
        <taxon>Streptophyta</taxon>
        <taxon>Embryophyta</taxon>
        <taxon>Tracheophyta</taxon>
        <taxon>Spermatophyta</taxon>
        <taxon>Magnoliopsida</taxon>
        <taxon>eudicotyledons</taxon>
        <taxon>Gunneridae</taxon>
        <taxon>Pentapetalae</taxon>
        <taxon>asterids</taxon>
        <taxon>lamiids</taxon>
        <taxon>Lamiales</taxon>
        <taxon>Pedaliaceae</taxon>
        <taxon>Sesamum</taxon>
    </lineage>
</organism>
<protein>
    <submittedName>
        <fullName evidence="1">Uncharacterized protein</fullName>
    </submittedName>
</protein>